<dbReference type="CDD" id="cd18787">
    <property type="entry name" value="SF2_C_DEAD"/>
    <property type="match status" value="1"/>
</dbReference>
<dbReference type="RefSeq" id="XP_007604442.1">
    <property type="nucleotide sequence ID" value="XM_007604380.1"/>
</dbReference>
<dbReference type="InterPro" id="IPR011545">
    <property type="entry name" value="DEAD/DEAH_box_helicase_dom"/>
</dbReference>
<evidence type="ECO:0000256" key="9">
    <source>
        <dbReference type="SAM" id="MobiDB-lite"/>
    </source>
</evidence>
<protein>
    <submittedName>
        <fullName evidence="12">Uncharacterized protein</fullName>
    </submittedName>
</protein>
<evidence type="ECO:0000256" key="5">
    <source>
        <dbReference type="ARBA" id="ARBA00022840"/>
    </source>
</evidence>
<keyword evidence="5 8" id="KW-0067">ATP-binding</keyword>
<dbReference type="Pfam" id="PF00270">
    <property type="entry name" value="DEAD"/>
    <property type="match status" value="1"/>
</dbReference>
<dbReference type="PANTHER" id="PTHR47960">
    <property type="entry name" value="DEAD-BOX ATP-DEPENDENT RNA HELICASE 50"/>
    <property type="match status" value="1"/>
</dbReference>
<dbReference type="GO" id="GO:0016787">
    <property type="term" value="F:hydrolase activity"/>
    <property type="evidence" value="ECO:0007669"/>
    <property type="project" value="UniProtKB-KW"/>
</dbReference>
<feature type="compositionally biased region" description="Basic and acidic residues" evidence="9">
    <location>
        <begin position="114"/>
        <end position="126"/>
    </location>
</feature>
<dbReference type="InterPro" id="IPR014001">
    <property type="entry name" value="Helicase_ATP-bd"/>
</dbReference>
<evidence type="ECO:0000259" key="10">
    <source>
        <dbReference type="PROSITE" id="PS51192"/>
    </source>
</evidence>
<dbReference type="InterPro" id="IPR027417">
    <property type="entry name" value="P-loop_NTPase"/>
</dbReference>
<evidence type="ECO:0000256" key="1">
    <source>
        <dbReference type="ARBA" id="ARBA00004201"/>
    </source>
</evidence>
<evidence type="ECO:0000256" key="8">
    <source>
        <dbReference type="RuleBase" id="RU000492"/>
    </source>
</evidence>
<feature type="region of interest" description="Disordered" evidence="9">
    <location>
        <begin position="89"/>
        <end position="143"/>
    </location>
</feature>
<evidence type="ECO:0000256" key="3">
    <source>
        <dbReference type="ARBA" id="ARBA00022801"/>
    </source>
</evidence>
<dbReference type="EMBL" id="JH370136">
    <property type="protein sequence ID" value="ELA41978.1"/>
    <property type="molecule type" value="Genomic_DNA"/>
</dbReference>
<keyword evidence="3 8" id="KW-0378">Hydrolase</keyword>
<proteinExistence type="inferred from homology"/>
<organism evidence="12 13">
    <name type="scientific">Vittaforma corneae (strain ATCC 50505)</name>
    <name type="common">Microsporidian parasite</name>
    <name type="synonym">Nosema corneum</name>
    <dbReference type="NCBI Taxonomy" id="993615"/>
    <lineage>
        <taxon>Eukaryota</taxon>
        <taxon>Fungi</taxon>
        <taxon>Fungi incertae sedis</taxon>
        <taxon>Microsporidia</taxon>
        <taxon>Nosematidae</taxon>
        <taxon>Vittaforma</taxon>
    </lineage>
</organism>
<dbReference type="PROSITE" id="PS00039">
    <property type="entry name" value="DEAD_ATP_HELICASE"/>
    <property type="match status" value="1"/>
</dbReference>
<dbReference type="HOGENOM" id="CLU_003041_1_0_1"/>
<name>L2GM59_VITCO</name>
<dbReference type="OMA" id="CCISIIH"/>
<comment type="similarity">
    <text evidence="7">Belongs to the DEAD box helicase family. DDX6/DHH1 subfamily.</text>
</comment>
<keyword evidence="6" id="KW-0810">Translation regulation</keyword>
<dbReference type="PROSITE" id="PS51192">
    <property type="entry name" value="HELICASE_ATP_BIND_1"/>
    <property type="match status" value="1"/>
</dbReference>
<evidence type="ECO:0000256" key="7">
    <source>
        <dbReference type="ARBA" id="ARBA00038316"/>
    </source>
</evidence>
<evidence type="ECO:0000256" key="4">
    <source>
        <dbReference type="ARBA" id="ARBA00022806"/>
    </source>
</evidence>
<keyword evidence="13" id="KW-1185">Reference proteome</keyword>
<keyword evidence="4 8" id="KW-0347">Helicase</keyword>
<reference evidence="13" key="1">
    <citation type="submission" date="2011-05" db="EMBL/GenBank/DDBJ databases">
        <title>The genome sequence of Vittaforma corneae strain ATCC 50505.</title>
        <authorList>
            <consortium name="The Broad Institute Genome Sequencing Platform"/>
            <person name="Cuomo C."/>
            <person name="Didier E."/>
            <person name="Bowers L."/>
            <person name="Young S.K."/>
            <person name="Zeng Q."/>
            <person name="Gargeya S."/>
            <person name="Fitzgerald M."/>
            <person name="Haas B."/>
            <person name="Abouelleil A."/>
            <person name="Alvarado L."/>
            <person name="Arachchi H.M."/>
            <person name="Berlin A."/>
            <person name="Chapman S.B."/>
            <person name="Gearin G."/>
            <person name="Goldberg J."/>
            <person name="Griggs A."/>
            <person name="Gujja S."/>
            <person name="Hansen M."/>
            <person name="Heiman D."/>
            <person name="Howarth C."/>
            <person name="Larimer J."/>
            <person name="Lui A."/>
            <person name="MacDonald P.J.P."/>
            <person name="McCowen C."/>
            <person name="Montmayeur A."/>
            <person name="Murphy C."/>
            <person name="Neiman D."/>
            <person name="Pearson M."/>
            <person name="Priest M."/>
            <person name="Roberts A."/>
            <person name="Saif S."/>
            <person name="Shea T."/>
            <person name="Sisk P."/>
            <person name="Stolte C."/>
            <person name="Sykes S."/>
            <person name="Wortman J."/>
            <person name="Nusbaum C."/>
            <person name="Birren B."/>
        </authorList>
    </citation>
    <scope>NUCLEOTIDE SEQUENCE [LARGE SCALE GENOMIC DNA]</scope>
    <source>
        <strain evidence="13">ATCC 50505</strain>
    </source>
</reference>
<dbReference type="SUPFAM" id="SSF52540">
    <property type="entry name" value="P-loop containing nucleoside triphosphate hydrolases"/>
    <property type="match status" value="1"/>
</dbReference>
<dbReference type="OrthoDB" id="10265785at2759"/>
<accession>L2GM59</accession>
<keyword evidence="2 8" id="KW-0547">Nucleotide-binding</keyword>
<comment type="subcellular location">
    <subcellularLocation>
        <location evidence="1">Cytoplasm</location>
        <location evidence="1">P-body</location>
    </subcellularLocation>
</comment>
<dbReference type="InParanoid" id="L2GM59"/>
<feature type="domain" description="Helicase ATP-binding" evidence="10">
    <location>
        <begin position="200"/>
        <end position="370"/>
    </location>
</feature>
<dbReference type="SMART" id="SM00487">
    <property type="entry name" value="DEXDc"/>
    <property type="match status" value="1"/>
</dbReference>
<evidence type="ECO:0000256" key="6">
    <source>
        <dbReference type="ARBA" id="ARBA00022845"/>
    </source>
</evidence>
<dbReference type="GO" id="GO:0006417">
    <property type="term" value="P:regulation of translation"/>
    <property type="evidence" value="ECO:0007669"/>
    <property type="project" value="UniProtKB-KW"/>
</dbReference>
<sequence length="543" mass="60736">MDYFGAERPKQTSKSTCKSAFISKRRVSMLLVIVLHIVKNKNSYEFIKNIQKFPMQAENKTRKLTSKTVIKKDLQARSNEEIKKSTIAAGDGYTGSSSSRKDSAKIQKTFSHQENLKSNESKKKEYQNPGLESSNEEGETSLQSSIQSLRISANPEEVISKELLKYKNVKWSDLNLSVKSIKVLTSLGYNFPSPVQYQSIPNILAGNDVLVRAKNGSGKSLSFLIPIIEKINIESNNLQAIIVAPTRELALQIARFARSLCKDLNIKSAPLIGGSNIKDDIIRVSSGVQLLIGSPGRLYSILSKKLCQIDNNLLVVFDEADKLLDSLFFEDIYSLLQLLPKKKQMCLFSATFPQSAKSFINVNLSNPKLIKVNNEYALFNIAQFYCVVDTETKLPCLKSLLACLDIDQCIIYVNSINHCQILAKKITEMGVSCYFIHSNLSQDERNQIFHNFSKNKTKILVSSDITTRGTDVQGVNVVINFELPMSSESYLHRIGRAGRFGKKGCCISIIHKSQLQLIHSYAQFVGTPVAPCTGNELKKFCRN</sequence>
<dbReference type="AlphaFoldDB" id="L2GM59"/>
<dbReference type="FunCoup" id="L2GM59">
    <property type="interactions" value="254"/>
</dbReference>
<evidence type="ECO:0000256" key="2">
    <source>
        <dbReference type="ARBA" id="ARBA00022741"/>
    </source>
</evidence>
<evidence type="ECO:0000313" key="13">
    <source>
        <dbReference type="Proteomes" id="UP000011082"/>
    </source>
</evidence>
<evidence type="ECO:0000313" key="12">
    <source>
        <dbReference type="EMBL" id="ELA41978.1"/>
    </source>
</evidence>
<gene>
    <name evidence="12" type="ORF">VICG_00995</name>
</gene>
<dbReference type="VEuPathDB" id="MicrosporidiaDB:VICG_00995"/>
<feature type="domain" description="Helicase C-terminal" evidence="11">
    <location>
        <begin position="396"/>
        <end position="543"/>
    </location>
</feature>
<dbReference type="GO" id="GO:0004386">
    <property type="term" value="F:helicase activity"/>
    <property type="evidence" value="ECO:0007669"/>
    <property type="project" value="UniProtKB-KW"/>
</dbReference>
<dbReference type="Proteomes" id="UP000011082">
    <property type="component" value="Unassembled WGS sequence"/>
</dbReference>
<dbReference type="Pfam" id="PF00271">
    <property type="entry name" value="Helicase_C"/>
    <property type="match status" value="1"/>
</dbReference>
<dbReference type="SMART" id="SM00490">
    <property type="entry name" value="HELICc"/>
    <property type="match status" value="1"/>
</dbReference>
<dbReference type="PROSITE" id="PS51194">
    <property type="entry name" value="HELICASE_CTER"/>
    <property type="match status" value="1"/>
</dbReference>
<dbReference type="GO" id="GO:0003676">
    <property type="term" value="F:nucleic acid binding"/>
    <property type="evidence" value="ECO:0007669"/>
    <property type="project" value="InterPro"/>
</dbReference>
<dbReference type="GO" id="GO:0000932">
    <property type="term" value="C:P-body"/>
    <property type="evidence" value="ECO:0007669"/>
    <property type="project" value="UniProtKB-SubCell"/>
</dbReference>
<dbReference type="GO" id="GO:0005524">
    <property type="term" value="F:ATP binding"/>
    <property type="evidence" value="ECO:0007669"/>
    <property type="project" value="UniProtKB-KW"/>
</dbReference>
<dbReference type="Gene3D" id="3.40.50.300">
    <property type="entry name" value="P-loop containing nucleotide triphosphate hydrolases"/>
    <property type="match status" value="2"/>
</dbReference>
<evidence type="ECO:0000259" key="11">
    <source>
        <dbReference type="PROSITE" id="PS51194"/>
    </source>
</evidence>
<dbReference type="InterPro" id="IPR000629">
    <property type="entry name" value="RNA-helicase_DEAD-box_CS"/>
</dbReference>
<dbReference type="InterPro" id="IPR001650">
    <property type="entry name" value="Helicase_C-like"/>
</dbReference>
<dbReference type="GeneID" id="19881707"/>
<dbReference type="STRING" id="993615.L2GM59"/>